<sequence length="106" mass="11482">MAWRRCGSLSRSLLSTARSSSIRSSSTASLPRLHSPTTPPLASPRLQTRHLSFSNPRTIGELGMTQSLLPLCSVAVAARLTSHLAVDVRACCELSQGIFCRTCQDR</sequence>
<feature type="region of interest" description="Disordered" evidence="1">
    <location>
        <begin position="1"/>
        <end position="47"/>
    </location>
</feature>
<protein>
    <submittedName>
        <fullName evidence="2">Uncharacterized protein</fullName>
    </submittedName>
</protein>
<dbReference type="InParanoid" id="A0A2G5C6W9"/>
<feature type="compositionally biased region" description="Low complexity" evidence="1">
    <location>
        <begin position="1"/>
        <end position="30"/>
    </location>
</feature>
<dbReference type="STRING" id="218851.A0A2G5C6W9"/>
<dbReference type="Proteomes" id="UP000230069">
    <property type="component" value="Unassembled WGS sequence"/>
</dbReference>
<dbReference type="PANTHER" id="PTHR33156">
    <property type="entry name" value="OS02G0230000 PROTEIN"/>
    <property type="match status" value="1"/>
</dbReference>
<reference evidence="2 3" key="1">
    <citation type="submission" date="2017-09" db="EMBL/GenBank/DDBJ databases">
        <title>WGS assembly of Aquilegia coerulea Goldsmith.</title>
        <authorList>
            <person name="Hodges S."/>
            <person name="Kramer E."/>
            <person name="Nordborg M."/>
            <person name="Tomkins J."/>
            <person name="Borevitz J."/>
            <person name="Derieg N."/>
            <person name="Yan J."/>
            <person name="Mihaltcheva S."/>
            <person name="Hayes R.D."/>
            <person name="Rokhsar D."/>
        </authorList>
    </citation>
    <scope>NUCLEOTIDE SEQUENCE [LARGE SCALE GENOMIC DNA]</scope>
    <source>
        <strain evidence="3">cv. Goldsmith</strain>
    </source>
</reference>
<organism evidence="2 3">
    <name type="scientific">Aquilegia coerulea</name>
    <name type="common">Rocky mountain columbine</name>
    <dbReference type="NCBI Taxonomy" id="218851"/>
    <lineage>
        <taxon>Eukaryota</taxon>
        <taxon>Viridiplantae</taxon>
        <taxon>Streptophyta</taxon>
        <taxon>Embryophyta</taxon>
        <taxon>Tracheophyta</taxon>
        <taxon>Spermatophyta</taxon>
        <taxon>Magnoliopsida</taxon>
        <taxon>Ranunculales</taxon>
        <taxon>Ranunculaceae</taxon>
        <taxon>Thalictroideae</taxon>
        <taxon>Aquilegia</taxon>
    </lineage>
</organism>
<dbReference type="EMBL" id="KZ305100">
    <property type="protein sequence ID" value="PIA27023.1"/>
    <property type="molecule type" value="Genomic_DNA"/>
</dbReference>
<accession>A0A2G5C6W9</accession>
<evidence type="ECO:0000313" key="2">
    <source>
        <dbReference type="EMBL" id="PIA27023.1"/>
    </source>
</evidence>
<evidence type="ECO:0000256" key="1">
    <source>
        <dbReference type="SAM" id="MobiDB-lite"/>
    </source>
</evidence>
<keyword evidence="3" id="KW-1185">Reference proteome</keyword>
<proteinExistence type="predicted"/>
<evidence type="ECO:0000313" key="3">
    <source>
        <dbReference type="Proteomes" id="UP000230069"/>
    </source>
</evidence>
<dbReference type="InterPro" id="IPR043459">
    <property type="entry name" value="NFD6/NOXY2-like"/>
</dbReference>
<dbReference type="AlphaFoldDB" id="A0A2G5C6W9"/>
<dbReference type="PANTHER" id="PTHR33156:SF26">
    <property type="entry name" value="OS12G0592200 PROTEIN"/>
    <property type="match status" value="1"/>
</dbReference>
<gene>
    <name evidence="2" type="ORF">AQUCO_08300006v1</name>
</gene>
<dbReference type="OrthoDB" id="1929591at2759"/>
<dbReference type="FunCoup" id="A0A2G5C6W9">
    <property type="interactions" value="1010"/>
</dbReference>
<name>A0A2G5C6W9_AQUCA</name>